<feature type="region of interest" description="Disordered" evidence="1">
    <location>
        <begin position="1"/>
        <end position="97"/>
    </location>
</feature>
<dbReference type="Proteomes" id="UP000019376">
    <property type="component" value="Unassembled WGS sequence"/>
</dbReference>
<feature type="compositionally biased region" description="Low complexity" evidence="1">
    <location>
        <begin position="83"/>
        <end position="93"/>
    </location>
</feature>
<evidence type="ECO:0000313" key="2">
    <source>
        <dbReference type="EMBL" id="EPS27112.1"/>
    </source>
</evidence>
<feature type="region of interest" description="Disordered" evidence="1">
    <location>
        <begin position="170"/>
        <end position="244"/>
    </location>
</feature>
<evidence type="ECO:0000256" key="1">
    <source>
        <dbReference type="SAM" id="MobiDB-lite"/>
    </source>
</evidence>
<keyword evidence="3" id="KW-1185">Reference proteome</keyword>
<dbReference type="PhylomeDB" id="S8AYQ3"/>
<organism evidence="2 3">
    <name type="scientific">Penicillium oxalicum (strain 114-2 / CGMCC 5302)</name>
    <name type="common">Penicillium decumbens</name>
    <dbReference type="NCBI Taxonomy" id="933388"/>
    <lineage>
        <taxon>Eukaryota</taxon>
        <taxon>Fungi</taxon>
        <taxon>Dikarya</taxon>
        <taxon>Ascomycota</taxon>
        <taxon>Pezizomycotina</taxon>
        <taxon>Eurotiomycetes</taxon>
        <taxon>Eurotiomycetidae</taxon>
        <taxon>Eurotiales</taxon>
        <taxon>Aspergillaceae</taxon>
        <taxon>Penicillium</taxon>
    </lineage>
</organism>
<gene>
    <name evidence="2" type="ORF">PDE_02053</name>
</gene>
<feature type="compositionally biased region" description="Polar residues" evidence="1">
    <location>
        <begin position="177"/>
        <end position="186"/>
    </location>
</feature>
<accession>S8AYQ3</accession>
<feature type="compositionally biased region" description="Polar residues" evidence="1">
    <location>
        <begin position="213"/>
        <end position="241"/>
    </location>
</feature>
<name>S8AYQ3_PENO1</name>
<reference evidence="2 3" key="1">
    <citation type="journal article" date="2013" name="PLoS ONE">
        <title>Genomic and secretomic analyses reveal unique features of the lignocellulolytic enzyme system of Penicillium decumbens.</title>
        <authorList>
            <person name="Liu G."/>
            <person name="Zhang L."/>
            <person name="Wei X."/>
            <person name="Zou G."/>
            <person name="Qin Y."/>
            <person name="Ma L."/>
            <person name="Li J."/>
            <person name="Zheng H."/>
            <person name="Wang S."/>
            <person name="Wang C."/>
            <person name="Xun L."/>
            <person name="Zhao G.-P."/>
            <person name="Zhou Z."/>
            <person name="Qu Y."/>
        </authorList>
    </citation>
    <scope>NUCLEOTIDE SEQUENCE [LARGE SCALE GENOMIC DNA]</scope>
    <source>
        <strain evidence="3">114-2 / CGMCC 5302</strain>
    </source>
</reference>
<dbReference type="OrthoDB" id="5426563at2759"/>
<dbReference type="AlphaFoldDB" id="S8AYQ3"/>
<dbReference type="EMBL" id="KB644409">
    <property type="protein sequence ID" value="EPS27112.1"/>
    <property type="molecule type" value="Genomic_DNA"/>
</dbReference>
<dbReference type="HOGENOM" id="CLU_723818_0_0_1"/>
<protein>
    <submittedName>
        <fullName evidence="2">Uncharacterized protein</fullName>
    </submittedName>
</protein>
<feature type="compositionally biased region" description="Basic and acidic residues" evidence="1">
    <location>
        <begin position="202"/>
        <end position="212"/>
    </location>
</feature>
<proteinExistence type="predicted"/>
<evidence type="ECO:0000313" key="3">
    <source>
        <dbReference type="Proteomes" id="UP000019376"/>
    </source>
</evidence>
<sequence>MNWTGGQLHRHLTRPGNLTQAQKQHFFRSRQQPVHDGMTRLLSNNGSNLDTRDGERQDNGIATVDGNNLEQGRTGEASCDKVSTSTLPSNSSSRVEQARHLETLKRRLLEDPDWAAVTVARPLKIQFASKQEVERFGKRRKLSDNDRHRLLTAHANERQWTVPFLESPFMRGKEPSSDQIQDSITRQPFGDGIQITHNQLRPGHERGSKRQPDTSSPPKSGLLTDTNDNPKSIPDQNTSWTAGPVVTSAAAPDICKSRSIGDWAIMRDTPPYSDLRQLHRSLSGVSCSPTEILPVSSGLNAGESLLTSDTQSWLPQPVRRKSPSSPLVSHVRATASLSPFHRELERSWETLPPLSGDSHPPAAVEFFGQQLRMRSIDETDSP</sequence>